<name>A0A3L8Q2Q9_9GAMM</name>
<dbReference type="SUPFAM" id="SSF56935">
    <property type="entry name" value="Porins"/>
    <property type="match status" value="1"/>
</dbReference>
<dbReference type="GO" id="GO:0009279">
    <property type="term" value="C:cell outer membrane"/>
    <property type="evidence" value="ECO:0007669"/>
    <property type="project" value="UniProtKB-SubCell"/>
</dbReference>
<comment type="subcellular location">
    <subcellularLocation>
        <location evidence="1 12">Cell outer membrane</location>
        <topology evidence="1 12">Multi-pass membrane protein</topology>
    </subcellularLocation>
</comment>
<evidence type="ECO:0000259" key="15">
    <source>
        <dbReference type="Pfam" id="PF00593"/>
    </source>
</evidence>
<dbReference type="OrthoDB" id="127311at2"/>
<evidence type="ECO:0000256" key="10">
    <source>
        <dbReference type="ARBA" id="ARBA00023136"/>
    </source>
</evidence>
<keyword evidence="7" id="KW-0408">Iron</keyword>
<keyword evidence="8" id="KW-0406">Ion transport</keyword>
<protein>
    <submittedName>
        <fullName evidence="17">Uncharacterized protein</fullName>
    </submittedName>
</protein>
<keyword evidence="9 13" id="KW-0798">TonB box</keyword>
<evidence type="ECO:0000256" key="2">
    <source>
        <dbReference type="ARBA" id="ARBA00022448"/>
    </source>
</evidence>
<dbReference type="EMBL" id="QZEI01000012">
    <property type="protein sequence ID" value="RLV60762.1"/>
    <property type="molecule type" value="Genomic_DNA"/>
</dbReference>
<organism evidence="17 18">
    <name type="scientific">Parashewanella curva</name>
    <dbReference type="NCBI Taxonomy" id="2338552"/>
    <lineage>
        <taxon>Bacteria</taxon>
        <taxon>Pseudomonadati</taxon>
        <taxon>Pseudomonadota</taxon>
        <taxon>Gammaproteobacteria</taxon>
        <taxon>Alteromonadales</taxon>
        <taxon>Shewanellaceae</taxon>
        <taxon>Parashewanella</taxon>
    </lineage>
</organism>
<keyword evidence="6 14" id="KW-0732">Signal</keyword>
<reference evidence="17 18" key="1">
    <citation type="submission" date="2018-09" db="EMBL/GenBank/DDBJ databases">
        <title>Phylogeny of the Shewanellaceae, and recommendation for two new genera, Pseudoshewanella and Parashewanella.</title>
        <authorList>
            <person name="Wang G."/>
        </authorList>
    </citation>
    <scope>NUCLEOTIDE SEQUENCE [LARGE SCALE GENOMIC DNA]</scope>
    <source>
        <strain evidence="17 18">C51</strain>
    </source>
</reference>
<evidence type="ECO:0000313" key="18">
    <source>
        <dbReference type="Proteomes" id="UP000281474"/>
    </source>
</evidence>
<comment type="caution">
    <text evidence="17">The sequence shown here is derived from an EMBL/GenBank/DDBJ whole genome shotgun (WGS) entry which is preliminary data.</text>
</comment>
<feature type="chain" id="PRO_5018059935" evidence="14">
    <location>
        <begin position="33"/>
        <end position="741"/>
    </location>
</feature>
<keyword evidence="2 12" id="KW-0813">Transport</keyword>
<proteinExistence type="inferred from homology"/>
<evidence type="ECO:0000256" key="14">
    <source>
        <dbReference type="SAM" id="SignalP"/>
    </source>
</evidence>
<keyword evidence="5 12" id="KW-0812">Transmembrane</keyword>
<evidence type="ECO:0000313" key="17">
    <source>
        <dbReference type="EMBL" id="RLV60762.1"/>
    </source>
</evidence>
<dbReference type="AlphaFoldDB" id="A0A3L8Q2Q9"/>
<dbReference type="InterPro" id="IPR000531">
    <property type="entry name" value="Beta-barrel_TonB"/>
</dbReference>
<keyword evidence="3 12" id="KW-1134">Transmembrane beta strand</keyword>
<comment type="similarity">
    <text evidence="12 13">Belongs to the TonB-dependent receptor family.</text>
</comment>
<dbReference type="Proteomes" id="UP000281474">
    <property type="component" value="Unassembled WGS sequence"/>
</dbReference>
<dbReference type="RefSeq" id="WP_121838037.1">
    <property type="nucleotide sequence ID" value="NZ_ML014761.1"/>
</dbReference>
<evidence type="ECO:0000256" key="3">
    <source>
        <dbReference type="ARBA" id="ARBA00022452"/>
    </source>
</evidence>
<keyword evidence="10 12" id="KW-0472">Membrane</keyword>
<evidence type="ECO:0000256" key="12">
    <source>
        <dbReference type="PROSITE-ProRule" id="PRU01360"/>
    </source>
</evidence>
<evidence type="ECO:0000256" key="7">
    <source>
        <dbReference type="ARBA" id="ARBA00023004"/>
    </source>
</evidence>
<feature type="domain" description="TonB-dependent receptor-like beta-barrel" evidence="15">
    <location>
        <begin position="285"/>
        <end position="709"/>
    </location>
</feature>
<feature type="domain" description="TonB-dependent receptor plug" evidence="16">
    <location>
        <begin position="71"/>
        <end position="172"/>
    </location>
</feature>
<dbReference type="InterPro" id="IPR037066">
    <property type="entry name" value="Plug_dom_sf"/>
</dbReference>
<evidence type="ECO:0000256" key="6">
    <source>
        <dbReference type="ARBA" id="ARBA00022729"/>
    </source>
</evidence>
<dbReference type="PANTHER" id="PTHR32552">
    <property type="entry name" value="FERRICHROME IRON RECEPTOR-RELATED"/>
    <property type="match status" value="1"/>
</dbReference>
<evidence type="ECO:0000256" key="4">
    <source>
        <dbReference type="ARBA" id="ARBA00022496"/>
    </source>
</evidence>
<keyword evidence="18" id="KW-1185">Reference proteome</keyword>
<sequence>MSKWKASKLNQTAMLNSALISTLAVTAPMAFADDAQSGKAKEDIERVEVHGRRPNKLHLQDNTATKMNVDLKDVGRSITVLDSVDLDKRAIEDVKEAFGYVAGVRANGPADRTYTARGIRTSIDTVMIDGMRSLQGGEGGTGSRSPSTFNAEQVVFMRGPEALLYGSGIGGGIINIITKKPQEIAQTSIAVKNRSYVSGDTGNFKRNRTSLDLDTTGAIDNDNTYLYRLLAQYTPSGDHFQEGRKTDEKQVDLSFIWNLSPSTTLMPRFEYANRELTGGSSYADGVFTENFFKGEIKKYGKPVNRGKYYGSKNDKGKNLTKSYSLRLNHDFNEDWSFSGQYRYTTTQSEALDLYISDSFLNTKKYGDKVSAIGKDRVQRKWVFSKGDDNYRLLDANFQGFTELMDMEHHVLFGYNYRDMDVRFSRNFQNTKQALDKNWISASNPENQIVGSIPSTLFDIEIRPKNQKDTNIYFKDRIKVTSSTTLVAGIAYVKQKNGSTKSYSDTIWDLGVVQAISDDINVFATFSRAYEPVSASRIAKNGLSGVNYIPVEGLNYEFGMKADMLNGDLATSLTFYRMDRENSTKWIKVDGDWKIQQLIGKSFESKGAELEVIYYFNDQFNTNFNYAFNRAYDTIGDNKGKQANNAPKHSASIWNNFKVNEELSFGMGLKYNSERFDGRGGKYILPSYVEMDLGAYYKMDNWDLSMTLTNALDKNRAEGGANWVTVQPNSPRALNMKVKYTF</sequence>
<feature type="signal peptide" evidence="14">
    <location>
        <begin position="1"/>
        <end position="32"/>
    </location>
</feature>
<dbReference type="InterPro" id="IPR036942">
    <property type="entry name" value="Beta-barrel_TonB_sf"/>
</dbReference>
<accession>A0A3L8Q2Q9</accession>
<dbReference type="Pfam" id="PF00593">
    <property type="entry name" value="TonB_dep_Rec_b-barrel"/>
    <property type="match status" value="1"/>
</dbReference>
<evidence type="ECO:0000256" key="8">
    <source>
        <dbReference type="ARBA" id="ARBA00023065"/>
    </source>
</evidence>
<dbReference type="Gene3D" id="2.40.170.20">
    <property type="entry name" value="TonB-dependent receptor, beta-barrel domain"/>
    <property type="match status" value="1"/>
</dbReference>
<gene>
    <name evidence="17" type="ORF">D5018_05675</name>
</gene>
<dbReference type="PANTHER" id="PTHR32552:SF68">
    <property type="entry name" value="FERRICHROME OUTER MEMBRANE TRANSPORTER_PHAGE RECEPTOR"/>
    <property type="match status" value="1"/>
</dbReference>
<evidence type="ECO:0000256" key="9">
    <source>
        <dbReference type="ARBA" id="ARBA00023077"/>
    </source>
</evidence>
<keyword evidence="4" id="KW-0410">Iron transport</keyword>
<evidence type="ECO:0000256" key="5">
    <source>
        <dbReference type="ARBA" id="ARBA00022692"/>
    </source>
</evidence>
<dbReference type="InterPro" id="IPR039426">
    <property type="entry name" value="TonB-dep_rcpt-like"/>
</dbReference>
<dbReference type="InterPro" id="IPR012910">
    <property type="entry name" value="Plug_dom"/>
</dbReference>
<keyword evidence="11 12" id="KW-0998">Cell outer membrane</keyword>
<dbReference type="Gene3D" id="2.170.130.10">
    <property type="entry name" value="TonB-dependent receptor, plug domain"/>
    <property type="match status" value="1"/>
</dbReference>
<dbReference type="PROSITE" id="PS52016">
    <property type="entry name" value="TONB_DEPENDENT_REC_3"/>
    <property type="match status" value="1"/>
</dbReference>
<evidence type="ECO:0000259" key="16">
    <source>
        <dbReference type="Pfam" id="PF07715"/>
    </source>
</evidence>
<evidence type="ECO:0000256" key="13">
    <source>
        <dbReference type="RuleBase" id="RU003357"/>
    </source>
</evidence>
<dbReference type="Pfam" id="PF07715">
    <property type="entry name" value="Plug"/>
    <property type="match status" value="1"/>
</dbReference>
<evidence type="ECO:0000256" key="11">
    <source>
        <dbReference type="ARBA" id="ARBA00023237"/>
    </source>
</evidence>
<evidence type="ECO:0000256" key="1">
    <source>
        <dbReference type="ARBA" id="ARBA00004571"/>
    </source>
</evidence>
<dbReference type="GO" id="GO:0015344">
    <property type="term" value="F:siderophore uptake transmembrane transporter activity"/>
    <property type="evidence" value="ECO:0007669"/>
    <property type="project" value="TreeGrafter"/>
</dbReference>